<dbReference type="Gene3D" id="3.30.420.110">
    <property type="entry name" value="MutS, connector domain"/>
    <property type="match status" value="1"/>
</dbReference>
<evidence type="ECO:0000256" key="3">
    <source>
        <dbReference type="ARBA" id="ARBA00022151"/>
    </source>
</evidence>
<gene>
    <name evidence="15" type="ORF">LADA_0F15192G</name>
</gene>
<dbReference type="GO" id="GO:0005524">
    <property type="term" value="F:ATP binding"/>
    <property type="evidence" value="ECO:0007669"/>
    <property type="project" value="UniProtKB-KW"/>
</dbReference>
<dbReference type="Gene3D" id="3.40.50.300">
    <property type="entry name" value="P-loop containing nucleotide triphosphate hydrolases"/>
    <property type="match status" value="1"/>
</dbReference>
<dbReference type="STRING" id="1266660.A0A1G4JNL3"/>
<keyword evidence="7" id="KW-0238">DNA-binding</keyword>
<dbReference type="EMBL" id="LT598458">
    <property type="protein sequence ID" value="SCU92215.1"/>
    <property type="molecule type" value="Genomic_DNA"/>
</dbReference>
<protein>
    <recommendedName>
        <fullName evidence="3 11">DNA mismatch repair protein MSH3</fullName>
    </recommendedName>
    <alternativeName>
        <fullName evidence="3 11">DNA mismatch repair protein MSH3</fullName>
    </alternativeName>
    <alternativeName>
        <fullName evidence="10">MutS protein homolog 3</fullName>
    </alternativeName>
</protein>
<dbReference type="Gene3D" id="3.40.1170.10">
    <property type="entry name" value="DNA repair protein MutS, domain I"/>
    <property type="match status" value="1"/>
</dbReference>
<dbReference type="InterPro" id="IPR027417">
    <property type="entry name" value="P-loop_NTPase"/>
</dbReference>
<dbReference type="GO" id="GO:0000406">
    <property type="term" value="F:double-strand/single-strand DNA junction binding"/>
    <property type="evidence" value="ECO:0007669"/>
    <property type="project" value="EnsemblFungi"/>
</dbReference>
<dbReference type="GO" id="GO:0000403">
    <property type="term" value="F:Y-form DNA binding"/>
    <property type="evidence" value="ECO:0007669"/>
    <property type="project" value="EnsemblFungi"/>
</dbReference>
<dbReference type="GO" id="GO:0043111">
    <property type="term" value="P:replication fork arrest"/>
    <property type="evidence" value="ECO:0007669"/>
    <property type="project" value="EnsemblFungi"/>
</dbReference>
<keyword evidence="6" id="KW-0067">ATP-binding</keyword>
<dbReference type="InterPro" id="IPR036678">
    <property type="entry name" value="MutS_con_dom_sf"/>
</dbReference>
<evidence type="ECO:0000256" key="7">
    <source>
        <dbReference type="ARBA" id="ARBA00023125"/>
    </source>
</evidence>
<evidence type="ECO:0000256" key="11">
    <source>
        <dbReference type="ARBA" id="ARBA00073774"/>
    </source>
</evidence>
<dbReference type="InterPro" id="IPR000432">
    <property type="entry name" value="DNA_mismatch_repair_MutS_C"/>
</dbReference>
<sequence>MPYQPAISKFFKSNSNKSNSNKVESFGAESAKSGPEERVNESPKGVQPQYRPDPTQSVSSTTPVLQEFNFSKSNGHETPSTRLSSNDSLLFSSKVSEALRKRASGTIDRDADRENSIEVEEELPAAKRQKAGKLTPLDQQVKELKLLHMDKILAVRVGYKYKFFAMDAVTVSKILQIMLIKGKISLDDSSPEDKSHRQLAYCSIPENRLQVHLQRLLHHNLKVGVVEQVETQAIKKVTGTSSGVFRRQVDKVFTKATFDINETFNGTDIDHREKPNSIWALKVEESGRFCNYWILSVQLTSGEIIYDSFSDRVKSKTEIDKRISYLNPIEVVLANDVPSFVVNFLKLQLPEINFQMDDTLIPEDADDDAFKGLDLDPCIHELRSKLRRYLESYNTEKVLDMPHNYKPFSTMASMLLSPNTLESLEIFENQTDHTRKGSLLWLLDHTRTSYGYRLLREWISKPLIDIAAINDRLDGIECLKQEITNIFMEGLSNSIKDTPDLLRNLNRLSYGQTSRKEVYYFLKHLDIVAKHFTNHHYYFQDNVVNPNGRVHKSSTLLTSVLLQLDDALREVDIAKLLSMINTAAVVEKDKEKKCVEFFNLTNYDQSDEITSKMKDIENVREQLKEELDAIRRLLKRPRFCFRDEVDYLIEVRNSQLAGLPKEWVKVSSTKVLSRFRTPETTKLVEQVEYHKSLLMVICEEHFRAFLGRISKHHLLLKQVIENLAKFDCLLSLAASSLHRNYVRPKFNDDMSHVKVRNGRNPIIESLDVNYVANDIYMKRDQNKVMIITGPNMGGKSSFIRQVALISILAQIGSFVPADTAELPIFESIFTRIGAHDNLVKGDSTFKVEMLEMLDIIKNSGERSLLLLDEVGRGTGTTDGISISYSIINYFLDLKRMCPFILFITHYPILGSIQSPLLQNYHMAYMEEKRSGEKWPTVVFLYRLKQGPAHNSYGLNVARLARVPTDIINKAYELSERSKAEMESEKNLHFISLLKTILSSKESSHQQKVSRLLEM</sequence>
<dbReference type="PANTHER" id="PTHR11361:SF122">
    <property type="entry name" value="DNA MISMATCH REPAIR PROTEIN MSH3"/>
    <property type="match status" value="1"/>
</dbReference>
<dbReference type="GO" id="GO:0000710">
    <property type="term" value="P:meiotic mismatch repair"/>
    <property type="evidence" value="ECO:0007669"/>
    <property type="project" value="EnsemblFungi"/>
</dbReference>
<evidence type="ECO:0000256" key="2">
    <source>
        <dbReference type="ARBA" id="ARBA00007094"/>
    </source>
</evidence>
<dbReference type="GO" id="GO:0032302">
    <property type="term" value="C:MutSbeta complex"/>
    <property type="evidence" value="ECO:0007669"/>
    <property type="project" value="EnsemblFungi"/>
</dbReference>
<evidence type="ECO:0000256" key="1">
    <source>
        <dbReference type="ARBA" id="ARBA00004123"/>
    </source>
</evidence>
<accession>A0A1G4JNL3</accession>
<dbReference type="InterPro" id="IPR045076">
    <property type="entry name" value="MutS"/>
</dbReference>
<evidence type="ECO:0000256" key="8">
    <source>
        <dbReference type="ARBA" id="ARBA00023204"/>
    </source>
</evidence>
<evidence type="ECO:0000256" key="9">
    <source>
        <dbReference type="ARBA" id="ARBA00023242"/>
    </source>
</evidence>
<dbReference type="InterPro" id="IPR007861">
    <property type="entry name" value="DNA_mismatch_repair_MutS_clamp"/>
</dbReference>
<feature type="compositionally biased region" description="Low complexity" evidence="13">
    <location>
        <begin position="8"/>
        <end position="22"/>
    </location>
</feature>
<organism evidence="15 16">
    <name type="scientific">Lachancea dasiensis</name>
    <dbReference type="NCBI Taxonomy" id="1072105"/>
    <lineage>
        <taxon>Eukaryota</taxon>
        <taxon>Fungi</taxon>
        <taxon>Dikarya</taxon>
        <taxon>Ascomycota</taxon>
        <taxon>Saccharomycotina</taxon>
        <taxon>Saccharomycetes</taxon>
        <taxon>Saccharomycetales</taxon>
        <taxon>Saccharomycetaceae</taxon>
        <taxon>Lachancea</taxon>
    </lineage>
</organism>
<keyword evidence="4" id="KW-0547">Nucleotide-binding</keyword>
<dbReference type="InterPro" id="IPR007695">
    <property type="entry name" value="DNA_mismatch_repair_MutS-lik_N"/>
</dbReference>
<reference evidence="15 16" key="1">
    <citation type="submission" date="2016-03" db="EMBL/GenBank/DDBJ databases">
        <authorList>
            <person name="Devillers H."/>
        </authorList>
    </citation>
    <scope>NUCLEOTIDE SEQUENCE [LARGE SCALE GENOMIC DNA]</scope>
    <source>
        <strain evidence="15">CBS 10888</strain>
    </source>
</reference>
<dbReference type="PIRSF" id="PIRSF037677">
    <property type="entry name" value="DNA_mis_repair_Msh6"/>
    <property type="match status" value="1"/>
</dbReference>
<evidence type="ECO:0000313" key="16">
    <source>
        <dbReference type="Proteomes" id="UP000190274"/>
    </source>
</evidence>
<dbReference type="FunFam" id="3.40.50.300:FF:002852">
    <property type="entry name" value="Mismatch repair protein"/>
    <property type="match status" value="1"/>
</dbReference>
<dbReference type="Pfam" id="PF05190">
    <property type="entry name" value="MutS_IV"/>
    <property type="match status" value="1"/>
</dbReference>
<feature type="region of interest" description="Disordered" evidence="13">
    <location>
        <begin position="1"/>
        <end position="85"/>
    </location>
</feature>
<dbReference type="Pfam" id="PF05192">
    <property type="entry name" value="MutS_III"/>
    <property type="match status" value="1"/>
</dbReference>
<dbReference type="OrthoDB" id="121051at2759"/>
<comment type="similarity">
    <text evidence="2">Belongs to the DNA mismatch repair MutS family. MSH3 subfamily.</text>
</comment>
<keyword evidence="9" id="KW-0539">Nucleus</keyword>
<dbReference type="SUPFAM" id="SSF52540">
    <property type="entry name" value="P-loop containing nucleoside triphosphate hydrolases"/>
    <property type="match status" value="1"/>
</dbReference>
<keyword evidence="16" id="KW-1185">Reference proteome</keyword>
<feature type="coiled-coil region" evidence="12">
    <location>
        <begin position="606"/>
        <end position="636"/>
    </location>
</feature>
<dbReference type="GO" id="GO:0140664">
    <property type="term" value="F:ATP-dependent DNA damage sensor activity"/>
    <property type="evidence" value="ECO:0007669"/>
    <property type="project" value="InterPro"/>
</dbReference>
<dbReference type="SMART" id="SM00534">
    <property type="entry name" value="MUTSac"/>
    <property type="match status" value="1"/>
</dbReference>
<dbReference type="InterPro" id="IPR016151">
    <property type="entry name" value="DNA_mismatch_repair_MutS_N"/>
</dbReference>
<comment type="subcellular location">
    <subcellularLocation>
        <location evidence="1">Nucleus</location>
    </subcellularLocation>
</comment>
<evidence type="ECO:0000259" key="14">
    <source>
        <dbReference type="PROSITE" id="PS00486"/>
    </source>
</evidence>
<dbReference type="PANTHER" id="PTHR11361">
    <property type="entry name" value="DNA MISMATCH REPAIR PROTEIN MUTS FAMILY MEMBER"/>
    <property type="match status" value="1"/>
</dbReference>
<evidence type="ECO:0000313" key="15">
    <source>
        <dbReference type="EMBL" id="SCU92215.1"/>
    </source>
</evidence>
<dbReference type="SMART" id="SM00533">
    <property type="entry name" value="MUTSd"/>
    <property type="match status" value="1"/>
</dbReference>
<dbReference type="SUPFAM" id="SSF48334">
    <property type="entry name" value="DNA repair protein MutS, domain III"/>
    <property type="match status" value="1"/>
</dbReference>
<evidence type="ECO:0000256" key="13">
    <source>
        <dbReference type="SAM" id="MobiDB-lite"/>
    </source>
</evidence>
<proteinExistence type="inferred from homology"/>
<dbReference type="Pfam" id="PF00488">
    <property type="entry name" value="MutS_V"/>
    <property type="match status" value="1"/>
</dbReference>
<name>A0A1G4JNL3_9SACH</name>
<dbReference type="Pfam" id="PF01624">
    <property type="entry name" value="MutS_I"/>
    <property type="match status" value="1"/>
</dbReference>
<keyword evidence="8" id="KW-0234">DNA repair</keyword>
<dbReference type="AlphaFoldDB" id="A0A1G4JNL3"/>
<dbReference type="InterPro" id="IPR017261">
    <property type="entry name" value="DNA_mismatch_repair_MutS/MSH"/>
</dbReference>
<dbReference type="SUPFAM" id="SSF55271">
    <property type="entry name" value="DNA repair protein MutS, domain I"/>
    <property type="match status" value="1"/>
</dbReference>
<evidence type="ECO:0000256" key="6">
    <source>
        <dbReference type="ARBA" id="ARBA00022840"/>
    </source>
</evidence>
<dbReference type="GO" id="GO:0006312">
    <property type="term" value="P:mitotic recombination"/>
    <property type="evidence" value="ECO:0007669"/>
    <property type="project" value="EnsemblFungi"/>
</dbReference>
<feature type="domain" description="DNA mismatch repair proteins mutS family" evidence="14">
    <location>
        <begin position="863"/>
        <end position="879"/>
    </location>
</feature>
<dbReference type="Gene3D" id="1.10.1420.10">
    <property type="match status" value="2"/>
</dbReference>
<dbReference type="PROSITE" id="PS00486">
    <property type="entry name" value="DNA_MISMATCH_REPAIR_2"/>
    <property type="match status" value="1"/>
</dbReference>
<feature type="compositionally biased region" description="Polar residues" evidence="13">
    <location>
        <begin position="54"/>
        <end position="85"/>
    </location>
</feature>
<dbReference type="GO" id="GO:0000404">
    <property type="term" value="F:heteroduplex DNA loop binding"/>
    <property type="evidence" value="ECO:0007669"/>
    <property type="project" value="EnsemblFungi"/>
</dbReference>
<evidence type="ECO:0000256" key="10">
    <source>
        <dbReference type="ARBA" id="ARBA00029792"/>
    </source>
</evidence>
<keyword evidence="12" id="KW-0175">Coiled coil</keyword>
<dbReference type="InterPro" id="IPR007696">
    <property type="entry name" value="DNA_mismatch_repair_MutS_core"/>
</dbReference>
<dbReference type="InterPro" id="IPR036187">
    <property type="entry name" value="DNA_mismatch_repair_MutS_sf"/>
</dbReference>
<dbReference type="GO" id="GO:0000735">
    <property type="term" value="P:removal of nonhomologous ends"/>
    <property type="evidence" value="ECO:0007669"/>
    <property type="project" value="EnsemblFungi"/>
</dbReference>
<keyword evidence="5" id="KW-0227">DNA damage</keyword>
<dbReference type="Proteomes" id="UP000190274">
    <property type="component" value="Chromosome F"/>
</dbReference>
<evidence type="ECO:0000256" key="4">
    <source>
        <dbReference type="ARBA" id="ARBA00022741"/>
    </source>
</evidence>
<evidence type="ECO:0000256" key="5">
    <source>
        <dbReference type="ARBA" id="ARBA00022763"/>
    </source>
</evidence>
<dbReference type="NCBIfam" id="NF003810">
    <property type="entry name" value="PRK05399.1"/>
    <property type="match status" value="1"/>
</dbReference>
<evidence type="ECO:0000256" key="12">
    <source>
        <dbReference type="SAM" id="Coils"/>
    </source>
</evidence>